<feature type="compositionally biased region" description="Polar residues" evidence="1">
    <location>
        <begin position="185"/>
        <end position="202"/>
    </location>
</feature>
<name>A0AAX4KA73_9TREE</name>
<evidence type="ECO:0000256" key="1">
    <source>
        <dbReference type="SAM" id="MobiDB-lite"/>
    </source>
</evidence>
<keyword evidence="3" id="KW-1185">Reference proteome</keyword>
<reference evidence="2 3" key="1">
    <citation type="submission" date="2024-01" db="EMBL/GenBank/DDBJ databases">
        <title>Comparative genomics of Cryptococcus and Kwoniella reveals pathogenesis evolution and contrasting modes of karyotype evolution via chromosome fusion or intercentromeric recombination.</title>
        <authorList>
            <person name="Coelho M.A."/>
            <person name="David-Palma M."/>
            <person name="Shea T."/>
            <person name="Bowers K."/>
            <person name="McGinley-Smith S."/>
            <person name="Mohammad A.W."/>
            <person name="Gnirke A."/>
            <person name="Yurkov A.M."/>
            <person name="Nowrousian M."/>
            <person name="Sun S."/>
            <person name="Cuomo C.A."/>
            <person name="Heitman J."/>
        </authorList>
    </citation>
    <scope>NUCLEOTIDE SEQUENCE [LARGE SCALE GENOMIC DNA]</scope>
    <source>
        <strain evidence="2 3">PYCC6329</strain>
    </source>
</reference>
<feature type="region of interest" description="Disordered" evidence="1">
    <location>
        <begin position="134"/>
        <end position="290"/>
    </location>
</feature>
<dbReference type="KEGG" id="ker:91099238"/>
<dbReference type="EMBL" id="CP144089">
    <property type="protein sequence ID" value="WWD02395.1"/>
    <property type="molecule type" value="Genomic_DNA"/>
</dbReference>
<protein>
    <submittedName>
        <fullName evidence="2">Uncharacterized protein</fullName>
    </submittedName>
</protein>
<dbReference type="RefSeq" id="XP_066080362.1">
    <property type="nucleotide sequence ID" value="XM_066224265.1"/>
</dbReference>
<feature type="compositionally biased region" description="Polar residues" evidence="1">
    <location>
        <begin position="165"/>
        <end position="178"/>
    </location>
</feature>
<proteinExistence type="predicted"/>
<feature type="compositionally biased region" description="Basic and acidic residues" evidence="1">
    <location>
        <begin position="256"/>
        <end position="266"/>
    </location>
</feature>
<feature type="compositionally biased region" description="Polar residues" evidence="1">
    <location>
        <begin position="137"/>
        <end position="149"/>
    </location>
</feature>
<dbReference type="AlphaFoldDB" id="A0AAX4KA73"/>
<gene>
    <name evidence="2" type="ORF">V865_000434</name>
</gene>
<organism evidence="2 3">
    <name type="scientific">Kwoniella europaea PYCC6329</name>
    <dbReference type="NCBI Taxonomy" id="1423913"/>
    <lineage>
        <taxon>Eukaryota</taxon>
        <taxon>Fungi</taxon>
        <taxon>Dikarya</taxon>
        <taxon>Basidiomycota</taxon>
        <taxon>Agaricomycotina</taxon>
        <taxon>Tremellomycetes</taxon>
        <taxon>Tremellales</taxon>
        <taxon>Cryptococcaceae</taxon>
        <taxon>Kwoniella</taxon>
    </lineage>
</organism>
<accession>A0AAX4KA73</accession>
<evidence type="ECO:0000313" key="2">
    <source>
        <dbReference type="EMBL" id="WWD02395.1"/>
    </source>
</evidence>
<sequence length="474" mass="53689">MYHYTSPHKQNASSASHWSGDHNLRWISIPTTRPQHFTQDNIRLTNLLSPRPSLDHMRSQSHSTLIKQDRARESETNNRGNLATVRRKSSKIWSKAKEVGRKASIVHRHGRPSYLSGAGGATSEEEWEIVTPPLGSSEFTRTPSTPSHSNGEDHEDMVNGARGTGTISRVSQRAQQGSALDLLDVNSTSSISHMTRTSSTEYSRSGCGSGSGSGSGQRSLEVDLGNYQFPSPPTHIKQKRSWLQGGPLTVPEDREEVERKLPDDHPFNSPPPSDQSHSHSHRTPLSHSSSFFSTRERHDHLVEILHSLNFLKEELCQHNIRSFRILSPFEDILPPSIMNGISRRLDRYWNRWSVILNTAGEQISSSIISLQHRSPSSIQLRDSPGSRREDYGYLKSLIPAPLTTDEMERLIWTLEDSGKVASGTYRRMFGCRAKSRIMTPQEEREADEKGLRDWMVGETDSLERERWRRDYRGI</sequence>
<dbReference type="Proteomes" id="UP001358614">
    <property type="component" value="Chromosome 1"/>
</dbReference>
<dbReference type="GeneID" id="91099238"/>
<evidence type="ECO:0000313" key="3">
    <source>
        <dbReference type="Proteomes" id="UP001358614"/>
    </source>
</evidence>